<name>A0ABX7R5T0_9GAMM</name>
<dbReference type="Gene3D" id="1.20.1080.10">
    <property type="entry name" value="Glycerol uptake facilitator protein"/>
    <property type="match status" value="1"/>
</dbReference>
<protein>
    <recommendedName>
        <fullName evidence="6">Formate transporter FocA</fullName>
    </recommendedName>
</protein>
<accession>A0ABX7R5T0</accession>
<dbReference type="InterPro" id="IPR024002">
    <property type="entry name" value="For/NO2_transpt_CS"/>
</dbReference>
<dbReference type="InterPro" id="IPR023999">
    <property type="entry name" value="Formate_transptr_FocA"/>
</dbReference>
<feature type="transmembrane region" description="Helical" evidence="7">
    <location>
        <begin position="61"/>
        <end position="89"/>
    </location>
</feature>
<keyword evidence="4 7" id="KW-0472">Membrane</keyword>
<evidence type="ECO:0000256" key="3">
    <source>
        <dbReference type="ARBA" id="ARBA00022989"/>
    </source>
</evidence>
<dbReference type="PANTHER" id="PTHR30520">
    <property type="entry name" value="FORMATE TRANSPORTER-RELATED"/>
    <property type="match status" value="1"/>
</dbReference>
<comment type="similarity">
    <text evidence="5">Belongs to the FNT transporter (TC 1.A.16) family.</text>
</comment>
<keyword evidence="9" id="KW-1185">Reference proteome</keyword>
<feature type="transmembrane region" description="Helical" evidence="7">
    <location>
        <begin position="243"/>
        <end position="265"/>
    </location>
</feature>
<evidence type="ECO:0000256" key="4">
    <source>
        <dbReference type="ARBA" id="ARBA00023136"/>
    </source>
</evidence>
<sequence length="272" mass="28351">MGLVAQAEQYGAGKIAKSATALTGLGVFAGIFISIAFVFYLTVTTGAGAAPWGLVRLVGGIAFSLGLILVVVSGGELFTSSVLTSVAWAAKRINTAQMLTCWGRVFGGNALGAGLMVALVMGAGLYQLDGGQWGLGALKLAQHKLHHSWSQAFCLGVLCNMLVCLGVWMTFACRDTLSKALLLVLPVAMFVSSGFEHSIANLFMVPLGIAIHSFAGSEFFSVIGVDPATFADLTLSNFILHNLIPVTLGNIVGGALVVGLGYWWIEQNATHG</sequence>
<dbReference type="Pfam" id="PF01226">
    <property type="entry name" value="Form_Nir_trans"/>
    <property type="match status" value="1"/>
</dbReference>
<dbReference type="EMBL" id="CP071502">
    <property type="protein sequence ID" value="QSX39084.1"/>
    <property type="molecule type" value="Genomic_DNA"/>
</dbReference>
<feature type="transmembrane region" description="Helical" evidence="7">
    <location>
        <begin position="21"/>
        <end position="41"/>
    </location>
</feature>
<evidence type="ECO:0000256" key="2">
    <source>
        <dbReference type="ARBA" id="ARBA00022692"/>
    </source>
</evidence>
<keyword evidence="3 7" id="KW-1133">Transmembrane helix</keyword>
<evidence type="ECO:0000313" key="8">
    <source>
        <dbReference type="EMBL" id="QSX39084.1"/>
    </source>
</evidence>
<reference evidence="8 9" key="1">
    <citation type="submission" date="2021-03" db="EMBL/GenBank/DDBJ databases">
        <title>Novel species identification of genus Shewanella.</title>
        <authorList>
            <person name="Liu G."/>
            <person name="Zhang Q."/>
        </authorList>
    </citation>
    <scope>NUCLEOTIDE SEQUENCE [LARGE SCALE GENOMIC DNA]</scope>
    <source>
        <strain evidence="8 9">FJAT-52962</strain>
    </source>
</reference>
<dbReference type="NCBIfam" id="TIGR04060">
    <property type="entry name" value="formate_focA"/>
    <property type="match status" value="1"/>
</dbReference>
<dbReference type="PROSITE" id="PS01005">
    <property type="entry name" value="FORMATE_NITRITE_TP_1"/>
    <property type="match status" value="1"/>
</dbReference>
<keyword evidence="2 7" id="KW-0812">Transmembrane</keyword>
<gene>
    <name evidence="8" type="primary">focA</name>
    <name evidence="8" type="ORF">JYB85_11060</name>
</gene>
<feature type="transmembrane region" description="Helical" evidence="7">
    <location>
        <begin position="148"/>
        <end position="168"/>
    </location>
</feature>
<dbReference type="NCBIfam" id="TIGR00790">
    <property type="entry name" value="fnt"/>
    <property type="match status" value="1"/>
</dbReference>
<feature type="transmembrane region" description="Helical" evidence="7">
    <location>
        <begin position="110"/>
        <end position="128"/>
    </location>
</feature>
<evidence type="ECO:0000256" key="7">
    <source>
        <dbReference type="SAM" id="Phobius"/>
    </source>
</evidence>
<comment type="subcellular location">
    <subcellularLocation>
        <location evidence="1">Membrane</location>
        <topology evidence="1">Multi-pass membrane protein</topology>
    </subcellularLocation>
</comment>
<dbReference type="Proteomes" id="UP000663207">
    <property type="component" value="Chromosome"/>
</dbReference>
<organism evidence="8 9">
    <name type="scientific">Shewanella sedimentimangrovi</name>
    <dbReference type="NCBI Taxonomy" id="2814293"/>
    <lineage>
        <taxon>Bacteria</taxon>
        <taxon>Pseudomonadati</taxon>
        <taxon>Pseudomonadota</taxon>
        <taxon>Gammaproteobacteria</taxon>
        <taxon>Alteromonadales</taxon>
        <taxon>Shewanellaceae</taxon>
        <taxon>Shewanella</taxon>
    </lineage>
</organism>
<evidence type="ECO:0000313" key="9">
    <source>
        <dbReference type="Proteomes" id="UP000663207"/>
    </source>
</evidence>
<dbReference type="PANTHER" id="PTHR30520:SF6">
    <property type="entry name" value="FORMATE_NITRATE FAMILY TRANSPORTER (EUROFUNG)"/>
    <property type="match status" value="1"/>
</dbReference>
<evidence type="ECO:0000256" key="5">
    <source>
        <dbReference type="ARBA" id="ARBA00049660"/>
    </source>
</evidence>
<evidence type="ECO:0000256" key="6">
    <source>
        <dbReference type="NCBIfam" id="TIGR04060"/>
    </source>
</evidence>
<evidence type="ECO:0000256" key="1">
    <source>
        <dbReference type="ARBA" id="ARBA00004141"/>
    </source>
</evidence>
<proteinExistence type="inferred from homology"/>
<feature type="transmembrane region" description="Helical" evidence="7">
    <location>
        <begin position="180"/>
        <end position="203"/>
    </location>
</feature>
<dbReference type="InterPro" id="IPR023271">
    <property type="entry name" value="Aquaporin-like"/>
</dbReference>
<dbReference type="InterPro" id="IPR000292">
    <property type="entry name" value="For/NO2_transpt"/>
</dbReference>